<dbReference type="EMBL" id="JAAEDL010000015">
    <property type="protein sequence ID" value="MBR0681940.1"/>
    <property type="molecule type" value="Genomic_DNA"/>
</dbReference>
<comment type="caution">
    <text evidence="1">The sequence shown here is derived from an EMBL/GenBank/DDBJ whole genome shotgun (WGS) entry which is preliminary data.</text>
</comment>
<reference evidence="1" key="1">
    <citation type="submission" date="2020-01" db="EMBL/GenBank/DDBJ databases">
        <authorList>
            <person name="Rat A."/>
        </authorList>
    </citation>
    <scope>NUCLEOTIDE SEQUENCE</scope>
    <source>
        <strain evidence="1">LMG 31228</strain>
    </source>
</reference>
<accession>A0A9X9XE04</accession>
<dbReference type="RefSeq" id="WP_211847475.1">
    <property type="nucleotide sequence ID" value="NZ_JAAEDL010000015.1"/>
</dbReference>
<gene>
    <name evidence="1" type="ORF">GXW74_15705</name>
</gene>
<name>A0A9X9XE04_9PROT</name>
<evidence type="ECO:0000313" key="1">
    <source>
        <dbReference type="EMBL" id="MBR0681940.1"/>
    </source>
</evidence>
<sequence length="179" mass="20053">MTWPLQLRFVPDLAALYRVLMRLEEGERASRDLDADVFEALGWRVLRDRWMALSPLSRTALPLPSASRRSDCAALVLPPRWDWSAGMRSGRAFAWCRSEHPEGHPDLLWFEAISPAVPALALLKAGLHARRALLLRESEAGCCLPADRWTCDCGWVGPRDAARADACPDCRRQIHEAAA</sequence>
<proteinExistence type="predicted"/>
<organism evidence="1 2">
    <name type="scientific">Neoroseomonas eburnea</name>
    <dbReference type="NCBI Taxonomy" id="1346889"/>
    <lineage>
        <taxon>Bacteria</taxon>
        <taxon>Pseudomonadati</taxon>
        <taxon>Pseudomonadota</taxon>
        <taxon>Alphaproteobacteria</taxon>
        <taxon>Acetobacterales</taxon>
        <taxon>Acetobacteraceae</taxon>
        <taxon>Neoroseomonas</taxon>
    </lineage>
</organism>
<protein>
    <submittedName>
        <fullName evidence="1">Uncharacterized protein</fullName>
    </submittedName>
</protein>
<dbReference type="Proteomes" id="UP001138709">
    <property type="component" value="Unassembled WGS sequence"/>
</dbReference>
<evidence type="ECO:0000313" key="2">
    <source>
        <dbReference type="Proteomes" id="UP001138709"/>
    </source>
</evidence>
<keyword evidence="2" id="KW-1185">Reference proteome</keyword>
<reference evidence="1" key="2">
    <citation type="journal article" date="2021" name="Syst. Appl. Microbiol.">
        <title>Roseomonas hellenica sp. nov., isolated from roots of wild-growing Alkanna tinctoria.</title>
        <authorList>
            <person name="Rat A."/>
            <person name="Naranjo H.D."/>
            <person name="Lebbe L."/>
            <person name="Cnockaert M."/>
            <person name="Krigas N."/>
            <person name="Grigoriadou K."/>
            <person name="Maloupa E."/>
            <person name="Willems A."/>
        </authorList>
    </citation>
    <scope>NUCLEOTIDE SEQUENCE</scope>
    <source>
        <strain evidence="1">LMG 31228</strain>
    </source>
</reference>
<dbReference type="AlphaFoldDB" id="A0A9X9XE04"/>